<dbReference type="EMBL" id="CSAJ01001081">
    <property type="protein sequence ID" value="COX56511.1"/>
    <property type="molecule type" value="Genomic_DNA"/>
</dbReference>
<evidence type="ECO:0000313" key="5">
    <source>
        <dbReference type="Proteomes" id="UP000049023"/>
    </source>
</evidence>
<proteinExistence type="predicted"/>
<gene>
    <name evidence="3" type="ORF">ERS007720_04672</name>
    <name evidence="2" type="ORF">ERS027659_04579</name>
    <name evidence="1" type="ORF">ERS027661_03540</name>
</gene>
<dbReference type="Proteomes" id="UP000044938">
    <property type="component" value="Unassembled WGS sequence"/>
</dbReference>
<dbReference type="Proteomes" id="UP000050164">
    <property type="component" value="Unassembled WGS sequence"/>
</dbReference>
<evidence type="ECO:0000313" key="4">
    <source>
        <dbReference type="Proteomes" id="UP000044938"/>
    </source>
</evidence>
<dbReference type="EMBL" id="CNFT01001724">
    <property type="protein sequence ID" value="CKT56026.1"/>
    <property type="molecule type" value="Genomic_DNA"/>
</dbReference>
<dbReference type="Proteomes" id="UP000049023">
    <property type="component" value="Unassembled WGS sequence"/>
</dbReference>
<reference evidence="4 5" key="1">
    <citation type="submission" date="2015-03" db="EMBL/GenBank/DDBJ databases">
        <authorList>
            <consortium name="Pathogen Informatics"/>
        </authorList>
    </citation>
    <scope>NUCLEOTIDE SEQUENCE [LARGE SCALE GENOMIC DNA]</scope>
    <source>
        <strain evidence="2 6">Bir 185</strain>
        <strain evidence="1 5">Bir 187</strain>
        <strain evidence="3 4">M09401471</strain>
    </source>
</reference>
<accession>A0A655FX50</accession>
<protein>
    <submittedName>
        <fullName evidence="3">Uncharacterized protein</fullName>
    </submittedName>
</protein>
<dbReference type="AlphaFoldDB" id="A0A655FX50"/>
<name>A0A655FX50_MYCTX</name>
<evidence type="ECO:0000313" key="3">
    <source>
        <dbReference type="EMBL" id="COX56511.1"/>
    </source>
</evidence>
<sequence length="85" mass="8780">MDTEVTPAQFRGSSGRLRSVNGLESHDALTDPLAPVFPAAATITASLSTAAYRIAAPSAAWSTIRSAGRQVIVETLITLAPRSAA</sequence>
<evidence type="ECO:0000313" key="2">
    <source>
        <dbReference type="EMBL" id="CKT56026.1"/>
    </source>
</evidence>
<evidence type="ECO:0000313" key="6">
    <source>
        <dbReference type="Proteomes" id="UP000050164"/>
    </source>
</evidence>
<evidence type="ECO:0000313" key="1">
    <source>
        <dbReference type="EMBL" id="CKS79486.1"/>
    </source>
</evidence>
<dbReference type="EMBL" id="CNFU01000950">
    <property type="protein sequence ID" value="CKS79486.1"/>
    <property type="molecule type" value="Genomic_DNA"/>
</dbReference>
<organism evidence="3 4">
    <name type="scientific">Mycobacterium tuberculosis</name>
    <dbReference type="NCBI Taxonomy" id="1773"/>
    <lineage>
        <taxon>Bacteria</taxon>
        <taxon>Bacillati</taxon>
        <taxon>Actinomycetota</taxon>
        <taxon>Actinomycetes</taxon>
        <taxon>Mycobacteriales</taxon>
        <taxon>Mycobacteriaceae</taxon>
        <taxon>Mycobacterium</taxon>
        <taxon>Mycobacterium tuberculosis complex</taxon>
    </lineage>
</organism>